<evidence type="ECO:0000313" key="3">
    <source>
        <dbReference type="Proteomes" id="UP000006900"/>
    </source>
</evidence>
<dbReference type="EMBL" id="FM211192">
    <property type="protein sequence ID" value="CAR71667.1"/>
    <property type="molecule type" value="Genomic_DNA"/>
</dbReference>
<protein>
    <submittedName>
        <fullName evidence="2">Uncharacterized protein</fullName>
    </submittedName>
</protein>
<dbReference type="HOGENOM" id="CLU_1914753_0_0_11"/>
<reference evidence="2 3" key="1">
    <citation type="journal article" date="2009" name="Nat. Genet.">
        <title>Comparative genomic and phylogeographic analysis of Mycobacterium leprae.</title>
        <authorList>
            <person name="Monot M."/>
            <person name="Honore N."/>
            <person name="Garnier T."/>
            <person name="Zidane N."/>
            <person name="Sherafi D."/>
            <person name="Paniz-Mondolfi A."/>
            <person name="Matsuoka M."/>
            <person name="Taylor G.M."/>
            <person name="Donoghue H.D."/>
            <person name="Bouwman A."/>
            <person name="Mays S."/>
            <person name="Watson C."/>
            <person name="Lockwood D."/>
            <person name="Khamispour A."/>
            <person name="Dowlati Y."/>
            <person name="Jianping S."/>
            <person name="Rea T.H."/>
            <person name="Vera-Cabrera L."/>
            <person name="Stefani M.M."/>
            <person name="Banu S."/>
            <person name="Macdonald M."/>
            <person name="Sapkota B.R."/>
            <person name="Spencer J.S."/>
            <person name="Thomas J."/>
            <person name="Harshman K."/>
            <person name="Singh P."/>
            <person name="Busso P."/>
            <person name="Gattiker A."/>
            <person name="Rougemont J."/>
            <person name="Brennan P.J."/>
            <person name="Cole S.T."/>
        </authorList>
    </citation>
    <scope>NUCLEOTIDE SEQUENCE [LARGE SCALE GENOMIC DNA]</scope>
    <source>
        <strain evidence="3">Br4923</strain>
    </source>
</reference>
<dbReference type="SUPFAM" id="SSF53649">
    <property type="entry name" value="Alkaline phosphatase-like"/>
    <property type="match status" value="1"/>
</dbReference>
<dbReference type="AlphaFoldDB" id="A0A0H3MZV3"/>
<accession>A0A0H3MZV3</accession>
<sequence>MTYAAYRDVRFVLTNMTEDYTQQLADEVSRRDGSGLWLYITELDTAAHAFGIGSYQWHDAAAHVNGLLTHLTEVLPRNAVLLVTANHGVLNVPNDSSIDVNADPTSARRNTGGRRRAANALPTHSTPAPQST</sequence>
<dbReference type="Proteomes" id="UP000006900">
    <property type="component" value="Chromosome"/>
</dbReference>
<proteinExistence type="predicted"/>
<dbReference type="Pfam" id="PF01663">
    <property type="entry name" value="Phosphodiest"/>
    <property type="match status" value="1"/>
</dbReference>
<gene>
    <name evidence="2" type="ordered locus">MLBr01572</name>
</gene>
<dbReference type="Gene3D" id="3.40.720.10">
    <property type="entry name" value="Alkaline Phosphatase, subunit A"/>
    <property type="match status" value="1"/>
</dbReference>
<evidence type="ECO:0000313" key="2">
    <source>
        <dbReference type="EMBL" id="CAR71667.1"/>
    </source>
</evidence>
<name>A0A0H3MZV3_MYCLB</name>
<feature type="compositionally biased region" description="Polar residues" evidence="1">
    <location>
        <begin position="122"/>
        <end position="132"/>
    </location>
</feature>
<evidence type="ECO:0000256" key="1">
    <source>
        <dbReference type="SAM" id="MobiDB-lite"/>
    </source>
</evidence>
<dbReference type="KEGG" id="mlb:MLBr01572"/>
<dbReference type="InterPro" id="IPR017850">
    <property type="entry name" value="Alkaline_phosphatase_core_sf"/>
</dbReference>
<dbReference type="InterPro" id="IPR002591">
    <property type="entry name" value="Phosphodiest/P_Trfase"/>
</dbReference>
<organism evidence="2 3">
    <name type="scientific">Mycobacterium leprae (strain Br4923)</name>
    <dbReference type="NCBI Taxonomy" id="561304"/>
    <lineage>
        <taxon>Bacteria</taxon>
        <taxon>Bacillati</taxon>
        <taxon>Actinomycetota</taxon>
        <taxon>Actinomycetes</taxon>
        <taxon>Mycobacteriales</taxon>
        <taxon>Mycobacteriaceae</taxon>
        <taxon>Mycobacterium</taxon>
    </lineage>
</organism>
<feature type="region of interest" description="Disordered" evidence="1">
    <location>
        <begin position="93"/>
        <end position="132"/>
    </location>
</feature>